<dbReference type="Proteomes" id="UP000075666">
    <property type="component" value="Unassembled WGS sequence"/>
</dbReference>
<evidence type="ECO:0000313" key="6">
    <source>
        <dbReference type="Proteomes" id="UP000075666"/>
    </source>
</evidence>
<dbReference type="Gene3D" id="3.60.21.10">
    <property type="match status" value="1"/>
</dbReference>
<dbReference type="OrthoDB" id="9800565at2"/>
<dbReference type="InterPro" id="IPR024654">
    <property type="entry name" value="Calcineurin-like_PHP_lpxH"/>
</dbReference>
<keyword evidence="2" id="KW-0479">Metal-binding</keyword>
<gene>
    <name evidence="4" type="ORF">B4102_1634</name>
    <name evidence="5" type="ORF">JGZ69_15185</name>
</gene>
<sequence>MKLLIVSDSHGLREELKQLKEKYENKVNAMIHCGDSELMANDEEISGYLVVRGNCDYDRQFPLDIKENIDGNKIFITHGHHYNVKMTLLNLSYKAKEVGADFVFFGHSHMLGAEMINGTLYLNPGSLLMPRGRKEKTYAIVEKNDHSITTKFFSDLHEELVDLRQTFTL</sequence>
<dbReference type="PATRIC" id="fig|46224.3.peg.693"/>
<name>A0A150LFN6_9BACI</name>
<organism evidence="4 6">
    <name type="scientific">Heyndrickxia sporothermodurans</name>
    <dbReference type="NCBI Taxonomy" id="46224"/>
    <lineage>
        <taxon>Bacteria</taxon>
        <taxon>Bacillati</taxon>
        <taxon>Bacillota</taxon>
        <taxon>Bacilli</taxon>
        <taxon>Bacillales</taxon>
        <taxon>Bacillaceae</taxon>
        <taxon>Heyndrickxia</taxon>
    </lineage>
</organism>
<evidence type="ECO:0000313" key="4">
    <source>
        <dbReference type="EMBL" id="KYD10849.1"/>
    </source>
</evidence>
<dbReference type="GO" id="GO:0016787">
    <property type="term" value="F:hydrolase activity"/>
    <property type="evidence" value="ECO:0007669"/>
    <property type="project" value="UniProtKB-UniRule"/>
</dbReference>
<dbReference type="NCBIfam" id="TIGR00040">
    <property type="entry name" value="yfcE"/>
    <property type="match status" value="1"/>
</dbReference>
<feature type="domain" description="Calcineurin-like phosphoesterase" evidence="3">
    <location>
        <begin position="1"/>
        <end position="144"/>
    </location>
</feature>
<dbReference type="EMBL" id="CP066701">
    <property type="protein sequence ID" value="QQX24151.1"/>
    <property type="molecule type" value="Genomic_DNA"/>
</dbReference>
<dbReference type="AlphaFoldDB" id="A0A150LFN6"/>
<proteinExistence type="inferred from homology"/>
<dbReference type="EC" id="3.1.4.-" evidence="2"/>
<reference evidence="4 6" key="1">
    <citation type="submission" date="2016-01" db="EMBL/GenBank/DDBJ databases">
        <title>Genome Sequences of Twelve Sporeforming Bacillus Species Isolated from Foods.</title>
        <authorList>
            <person name="Berendsen E.M."/>
            <person name="Wells-Bennik M.H."/>
            <person name="Krawcyk A.O."/>
            <person name="De Jong A."/>
            <person name="Holsappel S."/>
            <person name="Eijlander R.T."/>
            <person name="Kuipers O.P."/>
        </authorList>
    </citation>
    <scope>NUCLEOTIDE SEQUENCE [LARGE SCALE GENOMIC DNA]</scope>
    <source>
        <strain evidence="4 6">B4102</strain>
    </source>
</reference>
<dbReference type="InterPro" id="IPR000979">
    <property type="entry name" value="Phosphodiesterase_MJ0936/Vps29"/>
</dbReference>
<comment type="cofactor">
    <cofactor evidence="2">
        <name>a divalent metal cation</name>
        <dbReference type="ChEBI" id="CHEBI:60240"/>
    </cofactor>
</comment>
<evidence type="ECO:0000313" key="5">
    <source>
        <dbReference type="EMBL" id="QQX24151.1"/>
    </source>
</evidence>
<accession>A0A150LFN6</accession>
<dbReference type="Proteomes" id="UP000595512">
    <property type="component" value="Chromosome"/>
</dbReference>
<dbReference type="Pfam" id="PF12850">
    <property type="entry name" value="Metallophos_2"/>
    <property type="match status" value="1"/>
</dbReference>
<dbReference type="KEGG" id="hspo:JGZ69_15185"/>
<protein>
    <recommendedName>
        <fullName evidence="2">Phosphoesterase</fullName>
        <ecNumber evidence="2">3.1.4.-</ecNumber>
    </recommendedName>
</protein>
<keyword evidence="6" id="KW-1185">Reference proteome</keyword>
<evidence type="ECO:0000256" key="1">
    <source>
        <dbReference type="ARBA" id="ARBA00008950"/>
    </source>
</evidence>
<dbReference type="CDD" id="cd00841">
    <property type="entry name" value="MPP_YfcE"/>
    <property type="match status" value="1"/>
</dbReference>
<dbReference type="GO" id="GO:0046872">
    <property type="term" value="F:metal ion binding"/>
    <property type="evidence" value="ECO:0007669"/>
    <property type="project" value="UniProtKB-KW"/>
</dbReference>
<dbReference type="STRING" id="46224.B4102_1634"/>
<evidence type="ECO:0000259" key="3">
    <source>
        <dbReference type="Pfam" id="PF12850"/>
    </source>
</evidence>
<reference evidence="5 7" key="2">
    <citation type="submission" date="2020-12" db="EMBL/GenBank/DDBJ databases">
        <title>Taxonomic evaluation of the Bacillus sporothermodurans group of bacteria based on whole genome sequences.</title>
        <authorList>
            <person name="Fiedler G."/>
            <person name="Herbstmann A.-D."/>
            <person name="Doll E."/>
            <person name="Wenning M."/>
            <person name="Brinks E."/>
            <person name="Kabisch J."/>
            <person name="Breitenwieser F."/>
            <person name="Lappann M."/>
            <person name="Boehnlein C."/>
            <person name="Franz C."/>
        </authorList>
    </citation>
    <scope>NUCLEOTIDE SEQUENCE [LARGE SCALE GENOMIC DNA]</scope>
    <source>
        <strain evidence="5 7">DSM 10599</strain>
    </source>
</reference>
<comment type="similarity">
    <text evidence="1 2">Belongs to the metallophosphoesterase superfamily. YfcE family.</text>
</comment>
<evidence type="ECO:0000256" key="2">
    <source>
        <dbReference type="RuleBase" id="RU362039"/>
    </source>
</evidence>
<dbReference type="RefSeq" id="WP_066227131.1">
    <property type="nucleotide sequence ID" value="NZ_CP066701.1"/>
</dbReference>
<dbReference type="EMBL" id="LQYN01000011">
    <property type="protein sequence ID" value="KYD10849.1"/>
    <property type="molecule type" value="Genomic_DNA"/>
</dbReference>
<dbReference type="SUPFAM" id="SSF56300">
    <property type="entry name" value="Metallo-dependent phosphatases"/>
    <property type="match status" value="1"/>
</dbReference>
<dbReference type="PANTHER" id="PTHR11124">
    <property type="entry name" value="VACUOLAR SORTING PROTEIN VPS29"/>
    <property type="match status" value="1"/>
</dbReference>
<evidence type="ECO:0000313" key="7">
    <source>
        <dbReference type="Proteomes" id="UP000595512"/>
    </source>
</evidence>
<dbReference type="InterPro" id="IPR029052">
    <property type="entry name" value="Metallo-depent_PP-like"/>
</dbReference>
<dbReference type="InterPro" id="IPR041802">
    <property type="entry name" value="MPP_YfcE"/>
</dbReference>